<gene>
    <name evidence="8" type="ORF">LAMI_0H07448G</name>
</gene>
<feature type="region of interest" description="Disordered" evidence="6">
    <location>
        <begin position="55"/>
        <end position="85"/>
    </location>
</feature>
<evidence type="ECO:0000256" key="3">
    <source>
        <dbReference type="ARBA" id="ARBA00022676"/>
    </source>
</evidence>
<dbReference type="InterPro" id="IPR002685">
    <property type="entry name" value="Glyco_trans_15"/>
</dbReference>
<keyword evidence="7" id="KW-0472">Membrane</keyword>
<dbReference type="PANTHER" id="PTHR31121:SF8">
    <property type="entry name" value="GLYCOLIPID 2-ALPHA-MANNOSYLTRANSFERASE-RELATED"/>
    <property type="match status" value="1"/>
</dbReference>
<accession>A0A1G4KG74</accession>
<evidence type="ECO:0000313" key="9">
    <source>
        <dbReference type="Proteomes" id="UP000191024"/>
    </source>
</evidence>
<dbReference type="GO" id="GO:0006493">
    <property type="term" value="P:protein O-linked glycosylation"/>
    <property type="evidence" value="ECO:0007669"/>
    <property type="project" value="TreeGrafter"/>
</dbReference>
<protein>
    <submittedName>
        <fullName evidence="8">LAMI_0H07448g1_1</fullName>
    </submittedName>
</protein>
<keyword evidence="7" id="KW-1133">Transmembrane helix</keyword>
<dbReference type="GO" id="GO:0000026">
    <property type="term" value="F:alpha-1,2-mannosyltransferase activity"/>
    <property type="evidence" value="ECO:0007669"/>
    <property type="project" value="TreeGrafter"/>
</dbReference>
<dbReference type="FunFam" id="3.90.550.10:FF:000051">
    <property type="entry name" value="Alpha-1,2-mannosyltransferase (Ktr4)"/>
    <property type="match status" value="1"/>
</dbReference>
<dbReference type="GO" id="GO:0000032">
    <property type="term" value="P:cell wall mannoprotein biosynthetic process"/>
    <property type="evidence" value="ECO:0007669"/>
    <property type="project" value="TreeGrafter"/>
</dbReference>
<dbReference type="GO" id="GO:0006487">
    <property type="term" value="P:protein N-linked glycosylation"/>
    <property type="evidence" value="ECO:0007669"/>
    <property type="project" value="TreeGrafter"/>
</dbReference>
<name>A0A1G4KG74_9SACH</name>
<evidence type="ECO:0000313" key="8">
    <source>
        <dbReference type="EMBL" id="SCV03350.1"/>
    </source>
</evidence>
<keyword evidence="3" id="KW-0328">Glycosyltransferase</keyword>
<evidence type="ECO:0000256" key="1">
    <source>
        <dbReference type="ARBA" id="ARBA00004606"/>
    </source>
</evidence>
<feature type="compositionally biased region" description="Basic and acidic residues" evidence="6">
    <location>
        <begin position="62"/>
        <end position="85"/>
    </location>
</feature>
<keyword evidence="9" id="KW-1185">Reference proteome</keyword>
<organism evidence="8 9">
    <name type="scientific">Lachancea mirantina</name>
    <dbReference type="NCBI Taxonomy" id="1230905"/>
    <lineage>
        <taxon>Eukaryota</taxon>
        <taxon>Fungi</taxon>
        <taxon>Dikarya</taxon>
        <taxon>Ascomycota</taxon>
        <taxon>Saccharomycotina</taxon>
        <taxon>Saccharomycetes</taxon>
        <taxon>Saccharomycetales</taxon>
        <taxon>Saccharomycetaceae</taxon>
        <taxon>Lachancea</taxon>
    </lineage>
</organism>
<evidence type="ECO:0000256" key="2">
    <source>
        <dbReference type="ARBA" id="ARBA00007677"/>
    </source>
</evidence>
<evidence type="ECO:0000256" key="4">
    <source>
        <dbReference type="ARBA" id="ARBA00022679"/>
    </source>
</evidence>
<comment type="subcellular location">
    <subcellularLocation>
        <location evidence="1">Membrane</location>
        <topology evidence="1">Single-pass type II membrane protein</topology>
    </subcellularLocation>
</comment>
<dbReference type="STRING" id="1230905.A0A1G4KG74"/>
<dbReference type="GO" id="GO:0016020">
    <property type="term" value="C:membrane"/>
    <property type="evidence" value="ECO:0007669"/>
    <property type="project" value="UniProtKB-SubCell"/>
</dbReference>
<dbReference type="OrthoDB" id="439943at2759"/>
<dbReference type="Proteomes" id="UP000191024">
    <property type="component" value="Chromosome H"/>
</dbReference>
<evidence type="ECO:0000256" key="5">
    <source>
        <dbReference type="ARBA" id="ARBA00022968"/>
    </source>
</evidence>
<keyword evidence="5" id="KW-0735">Signal-anchor</keyword>
<evidence type="ECO:0000256" key="7">
    <source>
        <dbReference type="SAM" id="Phobius"/>
    </source>
</evidence>
<proteinExistence type="inferred from homology"/>
<comment type="similarity">
    <text evidence="2">Belongs to the glycosyltransferase 15 family.</text>
</comment>
<dbReference type="SUPFAM" id="SSF53448">
    <property type="entry name" value="Nucleotide-diphospho-sugar transferases"/>
    <property type="match status" value="1"/>
</dbReference>
<dbReference type="Gene3D" id="3.90.550.10">
    <property type="entry name" value="Spore Coat Polysaccharide Biosynthesis Protein SpsA, Chain A"/>
    <property type="match status" value="1"/>
</dbReference>
<feature type="transmembrane region" description="Helical" evidence="7">
    <location>
        <begin position="9"/>
        <end position="27"/>
    </location>
</feature>
<reference evidence="9" key="1">
    <citation type="submission" date="2016-03" db="EMBL/GenBank/DDBJ databases">
        <authorList>
            <person name="Devillers H."/>
        </authorList>
    </citation>
    <scope>NUCLEOTIDE SEQUENCE [LARGE SCALE GENOMIC DNA]</scope>
</reference>
<dbReference type="PANTHER" id="PTHR31121">
    <property type="entry name" value="ALPHA-1,2 MANNOSYLTRANSFERASE KTR1"/>
    <property type="match status" value="1"/>
</dbReference>
<keyword evidence="4" id="KW-0808">Transferase</keyword>
<dbReference type="EMBL" id="LT598468">
    <property type="protein sequence ID" value="SCV03350.1"/>
    <property type="molecule type" value="Genomic_DNA"/>
</dbReference>
<dbReference type="Pfam" id="PF01793">
    <property type="entry name" value="Glyco_transf_15"/>
    <property type="match status" value="1"/>
</dbReference>
<keyword evidence="7" id="KW-0812">Transmembrane</keyword>
<dbReference type="InterPro" id="IPR029044">
    <property type="entry name" value="Nucleotide-diphossugar_trans"/>
</dbReference>
<sequence length="439" mass="51041">MAIRVSKRILRYALLAGLLVFFGWGFSNHEAVTSVSPKAILDNFQAPLAGFKGLQTSGDSSSAEKMEEETRKKAESAQEAGEKYEEVAPNQEALELLKAAGGENVTMDQNGLAGYGSGDVKACFVSLVRNSDLWSIVESIRHVEDRFNNKFKYTWVFLNDEEFSDEFKTTVSRTVSGDAKFGVIPEEHWSYPSWIDQGKAAQTRIDMKGIIYGDSESYRHMCRFESGFFWRHPLLDEFDWYWRVEPDIKIHCDIDYDVFKWMRDNNKVYGFTISIHEYEATIKTLWKTTKDFIKLHPEYVHDNNMMDFVSDDKGKTYNLCHFWSNFEVANLNFWRSQPYRDYFDYLDKSGGFFYERWGDAPVHSIAAALFLPRDQIHYFPDIGYYHPPYNNCPLDKDLWTKNKCACDQNNDFTFQGYSCGNKYFEVNKMVKPAGWDALH</sequence>
<evidence type="ECO:0000256" key="6">
    <source>
        <dbReference type="SAM" id="MobiDB-lite"/>
    </source>
</evidence>
<dbReference type="GO" id="GO:0005794">
    <property type="term" value="C:Golgi apparatus"/>
    <property type="evidence" value="ECO:0007669"/>
    <property type="project" value="TreeGrafter"/>
</dbReference>
<dbReference type="AlphaFoldDB" id="A0A1G4KG74"/>